<dbReference type="SUPFAM" id="SSF54631">
    <property type="entry name" value="CBS-domain pair"/>
    <property type="match status" value="1"/>
</dbReference>
<reference evidence="11" key="1">
    <citation type="submission" date="2023-04" db="EMBL/GenBank/DDBJ databases">
        <title>Candida boidinii NBRC 10035.</title>
        <authorList>
            <person name="Ichikawa N."/>
            <person name="Sato H."/>
            <person name="Tonouchi N."/>
        </authorList>
    </citation>
    <scope>NUCLEOTIDE SEQUENCE</scope>
    <source>
        <strain evidence="11">NBRC 10035</strain>
    </source>
</reference>
<dbReference type="InterPro" id="IPR000644">
    <property type="entry name" value="CBS_dom"/>
</dbReference>
<dbReference type="Proteomes" id="UP001165120">
    <property type="component" value="Unassembled WGS sequence"/>
</dbReference>
<evidence type="ECO:0000256" key="5">
    <source>
        <dbReference type="ARBA" id="ARBA00023065"/>
    </source>
</evidence>
<feature type="transmembrane region" description="Helical" evidence="9">
    <location>
        <begin position="464"/>
        <end position="485"/>
    </location>
</feature>
<dbReference type="PROSITE" id="PS51371">
    <property type="entry name" value="CBS"/>
    <property type="match status" value="1"/>
</dbReference>
<dbReference type="FunFam" id="1.10.3080.10:FF:000011">
    <property type="entry name" value="Chloride channel protein"/>
    <property type="match status" value="1"/>
</dbReference>
<keyword evidence="4 9" id="KW-1133">Transmembrane helix</keyword>
<dbReference type="InterPro" id="IPR001807">
    <property type="entry name" value="ClC"/>
</dbReference>
<keyword evidence="5 9" id="KW-0406">Ion transport</keyword>
<dbReference type="Pfam" id="PF00571">
    <property type="entry name" value="CBS"/>
    <property type="match status" value="1"/>
</dbReference>
<evidence type="ECO:0000256" key="2">
    <source>
        <dbReference type="ARBA" id="ARBA00022448"/>
    </source>
</evidence>
<feature type="transmembrane region" description="Helical" evidence="9">
    <location>
        <begin position="196"/>
        <end position="214"/>
    </location>
</feature>
<comment type="caution">
    <text evidence="9">Lacks conserved residue(s) required for the propagation of feature annotation.</text>
</comment>
<dbReference type="GO" id="GO:0000324">
    <property type="term" value="C:fungal-type vacuole"/>
    <property type="evidence" value="ECO:0007669"/>
    <property type="project" value="TreeGrafter"/>
</dbReference>
<gene>
    <name evidence="11" type="ORF">Cboi02_000074800</name>
</gene>
<feature type="transmembrane region" description="Helical" evidence="9">
    <location>
        <begin position="407"/>
        <end position="427"/>
    </location>
</feature>
<dbReference type="GO" id="GO:0005783">
    <property type="term" value="C:endoplasmic reticulum"/>
    <property type="evidence" value="ECO:0007669"/>
    <property type="project" value="TreeGrafter"/>
</dbReference>
<feature type="transmembrane region" description="Helical" evidence="9">
    <location>
        <begin position="492"/>
        <end position="512"/>
    </location>
</feature>
<dbReference type="InterPro" id="IPR046342">
    <property type="entry name" value="CBS_dom_sf"/>
</dbReference>
<dbReference type="SMART" id="SM00116">
    <property type="entry name" value="CBS"/>
    <property type="match status" value="2"/>
</dbReference>
<name>A0A9W6SU81_CANBO</name>
<accession>A0A9W6SU81</accession>
<dbReference type="Gene3D" id="3.10.580.20">
    <property type="match status" value="1"/>
</dbReference>
<feature type="transmembrane region" description="Helical" evidence="9">
    <location>
        <begin position="298"/>
        <end position="322"/>
    </location>
</feature>
<keyword evidence="2 9" id="KW-0813">Transport</keyword>
<dbReference type="GO" id="GO:0005769">
    <property type="term" value="C:early endosome"/>
    <property type="evidence" value="ECO:0007669"/>
    <property type="project" value="TreeGrafter"/>
</dbReference>
<feature type="domain" description="CBS" evidence="10">
    <location>
        <begin position="739"/>
        <end position="794"/>
    </location>
</feature>
<dbReference type="PRINTS" id="PR00762">
    <property type="entry name" value="CLCHANNEL"/>
</dbReference>
<keyword evidence="12" id="KW-1185">Reference proteome</keyword>
<dbReference type="GO" id="GO:0006879">
    <property type="term" value="P:intracellular iron ion homeostasis"/>
    <property type="evidence" value="ECO:0007669"/>
    <property type="project" value="TreeGrafter"/>
</dbReference>
<evidence type="ECO:0000256" key="7">
    <source>
        <dbReference type="ARBA" id="ARBA00023214"/>
    </source>
</evidence>
<dbReference type="PANTHER" id="PTHR45711:SF9">
    <property type="entry name" value="ANION_PROTON EXCHANGE TRANSPORTER GEF1"/>
    <property type="match status" value="1"/>
</dbReference>
<keyword evidence="8" id="KW-0129">CBS domain</keyword>
<evidence type="ECO:0000256" key="8">
    <source>
        <dbReference type="PROSITE-ProRule" id="PRU00703"/>
    </source>
</evidence>
<comment type="subcellular location">
    <subcellularLocation>
        <location evidence="1 9">Membrane</location>
        <topology evidence="1 9">Multi-pass membrane protein</topology>
    </subcellularLocation>
</comment>
<dbReference type="CDD" id="cd03684">
    <property type="entry name" value="ClC_3_like"/>
    <property type="match status" value="1"/>
</dbReference>
<feature type="transmembrane region" description="Helical" evidence="9">
    <location>
        <begin position="130"/>
        <end position="154"/>
    </location>
</feature>
<dbReference type="GO" id="GO:0005886">
    <property type="term" value="C:plasma membrane"/>
    <property type="evidence" value="ECO:0007669"/>
    <property type="project" value="TreeGrafter"/>
</dbReference>
<dbReference type="GO" id="GO:0006878">
    <property type="term" value="P:intracellular copper ion homeostasis"/>
    <property type="evidence" value="ECO:0007669"/>
    <property type="project" value="TreeGrafter"/>
</dbReference>
<dbReference type="Gene3D" id="3.90.1280.20">
    <property type="match status" value="1"/>
</dbReference>
<comment type="caution">
    <text evidence="11">The sequence shown here is derived from an EMBL/GenBank/DDBJ whole genome shotgun (WGS) entry which is preliminary data.</text>
</comment>
<evidence type="ECO:0000256" key="9">
    <source>
        <dbReference type="RuleBase" id="RU361221"/>
    </source>
</evidence>
<dbReference type="EMBL" id="BSXN01000148">
    <property type="protein sequence ID" value="GME67323.1"/>
    <property type="molecule type" value="Genomic_DNA"/>
</dbReference>
<evidence type="ECO:0000256" key="1">
    <source>
        <dbReference type="ARBA" id="ARBA00004141"/>
    </source>
</evidence>
<dbReference type="InterPro" id="IPR014743">
    <property type="entry name" value="Cl-channel_core"/>
</dbReference>
<dbReference type="Gene3D" id="1.10.3080.10">
    <property type="entry name" value="Clc chloride channel"/>
    <property type="match status" value="1"/>
</dbReference>
<proteinExistence type="inferred from homology"/>
<evidence type="ECO:0000259" key="10">
    <source>
        <dbReference type="PROSITE" id="PS51371"/>
    </source>
</evidence>
<dbReference type="AlphaFoldDB" id="A0A9W6SU81"/>
<dbReference type="GO" id="GO:0005794">
    <property type="term" value="C:Golgi apparatus"/>
    <property type="evidence" value="ECO:0007669"/>
    <property type="project" value="TreeGrafter"/>
</dbReference>
<organism evidence="11 12">
    <name type="scientific">Candida boidinii</name>
    <name type="common">Yeast</name>
    <dbReference type="NCBI Taxonomy" id="5477"/>
    <lineage>
        <taxon>Eukaryota</taxon>
        <taxon>Fungi</taxon>
        <taxon>Dikarya</taxon>
        <taxon>Ascomycota</taxon>
        <taxon>Saccharomycotina</taxon>
        <taxon>Pichiomycetes</taxon>
        <taxon>Pichiales</taxon>
        <taxon>Pichiaceae</taxon>
        <taxon>Ogataea</taxon>
        <taxon>Ogataea/Candida clade</taxon>
    </lineage>
</organism>
<dbReference type="SUPFAM" id="SSF81340">
    <property type="entry name" value="Clc chloride channel"/>
    <property type="match status" value="1"/>
</dbReference>
<sequence length="862" mass="97086">MDMELDNLDEGSDPRIKRATGTSYVGRWQEAFYKYPKNFRFIKKFGDFKTIDWIRESKSENEKQFDEFYKTDRSNVNSRNNDFRVSSSEISEFSINGEQNTSNVFNTQQPEKFPIITRFVNGFLRSFQSWLVLTLMGIAIGLIAGMLNILAAWLGSLKDGYCSNGFYLNREFCCMGEKEDSCPNWHPWSNFFLLKYFYFIIFSTLFGCTAAFLCKRYAKTAAGSGISEVKCIVSGFDFDGFLGWWTLLIKSIGLPLTIASGLSVGKEGPSVHYAACVGNCIPKLFRRFEKSPIYNSQFLTAASAAGVAVAFASPVGGVLFSIEEISSNFQLLTMWKSYFCSLVAVATLKAMNPFRTGQIVLFQVKYDSDWNLYEIPFFIILGIFGGVYGIIVAKYNIKAVAFRQKYLSDYPITEVMYLCIFTAIISYTNEFLRLDMTESMQILFHECGGDFDHGLCSKETSDKIIFSINLLVTTIIRMFLVIISYNCKVPCGIFVPSMAAGATFGRVIGLVVEMLSPNNCTEGNVCIISGSYAFLGAAAALSGITHLTVAVVVIMFELTGAAKYIIPTMIVLGVTKMINDKWGNGGIADQMIVFNGLPFIDPKEEHDFHRSTVSHAMTDSLVCLPSRGLTLKEISDLLGKTKFKCFPIIVSNENHALLGYIERKNLEILTASVRITENFERDFNREVVLISPKSLRTLTSNPSETQAQAKAFDLNDEDNDIFLDADIDMGNAIILEDKIVYDFLKVDISTTLENILTSFHKLGQKFVYVEDNGLLVGVLTRKDILKYEIYLHKVTNKEYERYYDEGLTSDISRDEKIWNFLCLVGRKSKDLRSKILATLGFQKYMRMETADLNDISSANSRM</sequence>
<evidence type="ECO:0000256" key="3">
    <source>
        <dbReference type="ARBA" id="ARBA00022692"/>
    </source>
</evidence>
<keyword evidence="6 9" id="KW-0472">Membrane</keyword>
<evidence type="ECO:0000256" key="4">
    <source>
        <dbReference type="ARBA" id="ARBA00022989"/>
    </source>
</evidence>
<evidence type="ECO:0000256" key="6">
    <source>
        <dbReference type="ARBA" id="ARBA00023136"/>
    </source>
</evidence>
<protein>
    <recommendedName>
        <fullName evidence="9">Chloride channel protein</fullName>
    </recommendedName>
</protein>
<keyword evidence="7 9" id="KW-0868">Chloride</keyword>
<dbReference type="PANTHER" id="PTHR45711">
    <property type="entry name" value="CHLORIDE CHANNEL PROTEIN"/>
    <property type="match status" value="1"/>
</dbReference>
<feature type="transmembrane region" description="Helical" evidence="9">
    <location>
        <begin position="532"/>
        <end position="556"/>
    </location>
</feature>
<keyword evidence="3 9" id="KW-0812">Transmembrane</keyword>
<evidence type="ECO:0000313" key="12">
    <source>
        <dbReference type="Proteomes" id="UP001165120"/>
    </source>
</evidence>
<feature type="transmembrane region" description="Helical" evidence="9">
    <location>
        <begin position="375"/>
        <end position="395"/>
    </location>
</feature>
<evidence type="ECO:0000313" key="11">
    <source>
        <dbReference type="EMBL" id="GME67323.1"/>
    </source>
</evidence>
<comment type="similarity">
    <text evidence="9">Belongs to the chloride channel (TC 2.A.49) family.</text>
</comment>
<dbReference type="Pfam" id="PF00654">
    <property type="entry name" value="Voltage_CLC"/>
    <property type="match status" value="1"/>
</dbReference>
<dbReference type="GO" id="GO:0005247">
    <property type="term" value="F:voltage-gated chloride channel activity"/>
    <property type="evidence" value="ECO:0007669"/>
    <property type="project" value="TreeGrafter"/>
</dbReference>